<dbReference type="Proteomes" id="UP000049685">
    <property type="component" value="Unassembled WGS sequence"/>
</dbReference>
<accession>A0A9P1L509</accession>
<gene>
    <name evidence="1" type="ORF">UMC4404_28911</name>
</gene>
<evidence type="ECO:0000313" key="2">
    <source>
        <dbReference type="Proteomes" id="UP000049685"/>
    </source>
</evidence>
<dbReference type="EMBL" id="CDNY01000028">
    <property type="protein sequence ID" value="CEO35906.1"/>
    <property type="molecule type" value="Genomic_DNA"/>
</dbReference>
<dbReference type="AlphaFoldDB" id="A0A9P1L509"/>
<name>A0A9P1L509_PARSO</name>
<dbReference type="RefSeq" id="WP_057559354.1">
    <property type="nucleotide sequence ID" value="NZ_CDNY01000028.1"/>
</dbReference>
<proteinExistence type="predicted"/>
<comment type="caution">
    <text evidence="1">The sequence shown here is derived from an EMBL/GenBank/DDBJ whole genome shotgun (WGS) entry which is preliminary data.</text>
</comment>
<evidence type="ECO:0000313" key="1">
    <source>
        <dbReference type="EMBL" id="CEO35906.1"/>
    </source>
</evidence>
<protein>
    <submittedName>
        <fullName evidence="1">Uncharacterized protein</fullName>
    </submittedName>
</protein>
<sequence>MINQNSEILNKLFFTELQMLVEKYNKIDEATKKNIESVVDNLKDEELQAYLMRNPNKLLEILQQADEVDEDVVTFFVWYNLEIKTISIHKAKECIEELKSNKYIEIEEYLIYQDDRDIKEFARVLLEDRLEQEYYVNKMFEKEGIVEMWINGTTKDEIIDEIVDSVNLEETLELYPQEAFSIGGIQYKYAEIDE</sequence>
<reference evidence="2" key="1">
    <citation type="submission" date="2015-01" db="EMBL/GenBank/DDBJ databases">
        <authorList>
            <person name="Aslett A.Martin."/>
            <person name="De Silva Nishadi"/>
        </authorList>
    </citation>
    <scope>NUCLEOTIDE SEQUENCE [LARGE SCALE GENOMIC DNA]</scope>
    <source>
        <strain evidence="2">UMC4404</strain>
    </source>
</reference>
<organism evidence="1 2">
    <name type="scientific">Paraclostridium sordellii</name>
    <name type="common">Clostridium sordellii</name>
    <dbReference type="NCBI Taxonomy" id="1505"/>
    <lineage>
        <taxon>Bacteria</taxon>
        <taxon>Bacillati</taxon>
        <taxon>Bacillota</taxon>
        <taxon>Clostridia</taxon>
        <taxon>Peptostreptococcales</taxon>
        <taxon>Peptostreptococcaceae</taxon>
        <taxon>Paraclostridium</taxon>
    </lineage>
</organism>